<feature type="domain" description="RRM" evidence="6">
    <location>
        <begin position="86"/>
        <end position="166"/>
    </location>
</feature>
<dbReference type="OrthoDB" id="19742at2759"/>
<evidence type="ECO:0000256" key="1">
    <source>
        <dbReference type="ARBA" id="ARBA00008557"/>
    </source>
</evidence>
<keyword evidence="2" id="KW-0677">Repeat</keyword>
<name>A0A165ICK6_9BASI</name>
<dbReference type="SUPFAM" id="SSF63570">
    <property type="entry name" value="PABC (PABP) domain"/>
    <property type="match status" value="1"/>
</dbReference>
<evidence type="ECO:0000256" key="3">
    <source>
        <dbReference type="ARBA" id="ARBA00022884"/>
    </source>
</evidence>
<gene>
    <name evidence="7" type="ORF">CALCODRAFT_480694</name>
</gene>
<proteinExistence type="inferred from homology"/>
<keyword evidence="3 4" id="KW-0694">RNA-binding</keyword>
<evidence type="ECO:0000256" key="2">
    <source>
        <dbReference type="ARBA" id="ARBA00022737"/>
    </source>
</evidence>
<dbReference type="InterPro" id="IPR036053">
    <property type="entry name" value="PABP-dom"/>
</dbReference>
<dbReference type="SUPFAM" id="SSF54928">
    <property type="entry name" value="RNA-binding domain, RBD"/>
    <property type="match status" value="2"/>
</dbReference>
<evidence type="ECO:0000313" key="7">
    <source>
        <dbReference type="EMBL" id="KZT60395.1"/>
    </source>
</evidence>
<keyword evidence="8" id="KW-1185">Reference proteome</keyword>
<dbReference type="Proteomes" id="UP000076842">
    <property type="component" value="Unassembled WGS sequence"/>
</dbReference>
<dbReference type="AlphaFoldDB" id="A0A165ICK6"/>
<dbReference type="STRING" id="1353952.A0A165ICK6"/>
<feature type="region of interest" description="Disordered" evidence="5">
    <location>
        <begin position="118"/>
        <end position="141"/>
    </location>
</feature>
<dbReference type="InterPro" id="IPR012677">
    <property type="entry name" value="Nucleotide-bd_a/b_plait_sf"/>
</dbReference>
<accession>A0A165ICK6</accession>
<dbReference type="Gene3D" id="1.10.1900.10">
    <property type="entry name" value="c-terminal domain of poly(a) binding protein"/>
    <property type="match status" value="1"/>
</dbReference>
<dbReference type="Pfam" id="PF00658">
    <property type="entry name" value="MLLE"/>
    <property type="match status" value="1"/>
</dbReference>
<organism evidence="7 8">
    <name type="scientific">Calocera cornea HHB12733</name>
    <dbReference type="NCBI Taxonomy" id="1353952"/>
    <lineage>
        <taxon>Eukaryota</taxon>
        <taxon>Fungi</taxon>
        <taxon>Dikarya</taxon>
        <taxon>Basidiomycota</taxon>
        <taxon>Agaricomycotina</taxon>
        <taxon>Dacrymycetes</taxon>
        <taxon>Dacrymycetales</taxon>
        <taxon>Dacrymycetaceae</taxon>
        <taxon>Calocera</taxon>
    </lineage>
</organism>
<dbReference type="SMART" id="SM00360">
    <property type="entry name" value="RRM"/>
    <property type="match status" value="2"/>
</dbReference>
<dbReference type="InParanoid" id="A0A165ICK6"/>
<evidence type="ECO:0000259" key="6">
    <source>
        <dbReference type="PROSITE" id="PS50102"/>
    </source>
</evidence>
<comment type="similarity">
    <text evidence="1">Belongs to the polyadenylate-binding protein type-1 family.</text>
</comment>
<dbReference type="InterPro" id="IPR002004">
    <property type="entry name" value="PABP_HYD_C"/>
</dbReference>
<dbReference type="GO" id="GO:0003723">
    <property type="term" value="F:RNA binding"/>
    <property type="evidence" value="ECO:0007669"/>
    <property type="project" value="UniProtKB-UniRule"/>
</dbReference>
<reference evidence="7 8" key="1">
    <citation type="journal article" date="2016" name="Mol. Biol. Evol.">
        <title>Comparative Genomics of Early-Diverging Mushroom-Forming Fungi Provides Insights into the Origins of Lignocellulose Decay Capabilities.</title>
        <authorList>
            <person name="Nagy L.G."/>
            <person name="Riley R."/>
            <person name="Tritt A."/>
            <person name="Adam C."/>
            <person name="Daum C."/>
            <person name="Floudas D."/>
            <person name="Sun H."/>
            <person name="Yadav J.S."/>
            <person name="Pangilinan J."/>
            <person name="Larsson K.H."/>
            <person name="Matsuura K."/>
            <person name="Barry K."/>
            <person name="Labutti K."/>
            <person name="Kuo R."/>
            <person name="Ohm R.A."/>
            <person name="Bhattacharya S.S."/>
            <person name="Shirouzu T."/>
            <person name="Yoshinaga Y."/>
            <person name="Martin F.M."/>
            <person name="Grigoriev I.V."/>
            <person name="Hibbett D.S."/>
        </authorList>
    </citation>
    <scope>NUCLEOTIDE SEQUENCE [LARGE SCALE GENOMIC DNA]</scope>
    <source>
        <strain evidence="7 8">HHB12733</strain>
    </source>
</reference>
<evidence type="ECO:0000313" key="8">
    <source>
        <dbReference type="Proteomes" id="UP000076842"/>
    </source>
</evidence>
<dbReference type="EMBL" id="KV423931">
    <property type="protein sequence ID" value="KZT60395.1"/>
    <property type="molecule type" value="Genomic_DNA"/>
</dbReference>
<sequence>MQPIVQSYADAPQSMSVQGGQGPVSLYVGELEPAVTEAMLFEIFNVIRPVARRARPRSAELFPNPRQAMPHHVVAAGSGLRKTGQGNILIKNLDQRIDNKTKNSMLCLLRSATSRPLSFRGTKKEGARASASPTSYEDHEDAQRAVEDLNNREVNGKPIFVGRAQKKSEHEDELRKQYEHAKYEKAGKYQGVNVYIKNLEDDVEDDKLHAELEPYGIITSCKVMRDETGSSKGFGFVCFASPDAATRAMSESNNKITCESSSLRVTSRPGAPVVTAGNVARLPMAGPGGPVTGAPVGCAAPPNSAPPNGMQLHGYKLNPSTRNVNPAGPAPAAVATPLESAINTAALANTPAAEQKQMFGEILYMKIFGNNRLEPELAGKITGTSVYDRQSDSN</sequence>
<feature type="domain" description="RRM" evidence="6">
    <location>
        <begin position="192"/>
        <end position="270"/>
    </location>
</feature>
<dbReference type="Gene3D" id="3.30.70.330">
    <property type="match status" value="2"/>
</dbReference>
<evidence type="ECO:0000256" key="5">
    <source>
        <dbReference type="SAM" id="MobiDB-lite"/>
    </source>
</evidence>
<protein>
    <recommendedName>
        <fullName evidence="6">RRM domain-containing protein</fullName>
    </recommendedName>
</protein>
<dbReference type="PANTHER" id="PTHR24012">
    <property type="entry name" value="RNA BINDING PROTEIN"/>
    <property type="match status" value="1"/>
</dbReference>
<dbReference type="PROSITE" id="PS50102">
    <property type="entry name" value="RRM"/>
    <property type="match status" value="2"/>
</dbReference>
<dbReference type="InterPro" id="IPR000504">
    <property type="entry name" value="RRM_dom"/>
</dbReference>
<dbReference type="Pfam" id="PF00076">
    <property type="entry name" value="RRM_1"/>
    <property type="match status" value="1"/>
</dbReference>
<dbReference type="InterPro" id="IPR035979">
    <property type="entry name" value="RBD_domain_sf"/>
</dbReference>
<evidence type="ECO:0000256" key="4">
    <source>
        <dbReference type="PROSITE-ProRule" id="PRU00176"/>
    </source>
</evidence>